<feature type="compositionally biased region" description="Basic and acidic residues" evidence="6">
    <location>
        <begin position="297"/>
        <end position="321"/>
    </location>
</feature>
<comment type="similarity">
    <text evidence="3">Belongs to the CENP-T/CNN1 family.</text>
</comment>
<keyword evidence="9" id="KW-1185">Reference proteome</keyword>
<feature type="compositionally biased region" description="Basic residues" evidence="6">
    <location>
        <begin position="681"/>
        <end position="691"/>
    </location>
</feature>
<evidence type="ECO:0000256" key="2">
    <source>
        <dbReference type="ARBA" id="ARBA00004286"/>
    </source>
</evidence>
<dbReference type="GO" id="GO:0005634">
    <property type="term" value="C:nucleus"/>
    <property type="evidence" value="ECO:0007669"/>
    <property type="project" value="UniProtKB-SubCell"/>
</dbReference>
<feature type="compositionally biased region" description="Low complexity" evidence="6">
    <location>
        <begin position="667"/>
        <end position="680"/>
    </location>
</feature>
<dbReference type="EMBL" id="SWLE01000001">
    <property type="protein sequence ID" value="TNN03873.1"/>
    <property type="molecule type" value="Genomic_DNA"/>
</dbReference>
<evidence type="ECO:0000256" key="3">
    <source>
        <dbReference type="ARBA" id="ARBA00010137"/>
    </source>
</evidence>
<dbReference type="InterPro" id="IPR028255">
    <property type="entry name" value="CENP-T"/>
</dbReference>
<feature type="compositionally biased region" description="Acidic residues" evidence="6">
    <location>
        <begin position="322"/>
        <end position="331"/>
    </location>
</feature>
<evidence type="ECO:0000256" key="4">
    <source>
        <dbReference type="ARBA" id="ARBA00022454"/>
    </source>
</evidence>
<dbReference type="Pfam" id="PF15511">
    <property type="entry name" value="CENP-T_C"/>
    <property type="match status" value="1"/>
</dbReference>
<dbReference type="GO" id="GO:0000278">
    <property type="term" value="P:mitotic cell cycle"/>
    <property type="evidence" value="ECO:0007669"/>
    <property type="project" value="TreeGrafter"/>
</dbReference>
<dbReference type="PANTHER" id="PTHR46904">
    <property type="entry name" value="CENTROMERE PROTEIN T"/>
    <property type="match status" value="1"/>
</dbReference>
<dbReference type="CDD" id="cd22920">
    <property type="entry name" value="HFD_CENP-T"/>
    <property type="match status" value="1"/>
</dbReference>
<dbReference type="InterPro" id="IPR035425">
    <property type="entry name" value="CENP-T/H4_C"/>
</dbReference>
<sequence length="799" mass="88226">MDPTEDLSARVLLRHILSTEPPRTPITRSVTKAQSLSVTRRSSRLSNKDNVGQTPQDLLRRNLRQKMRESITTTSLPATKRRTAVKRESNTAALMSFDDGGTPRHILKNILMTEPVRSPVVHRKTEAEEPQPFSANSSLTGKNTSTELSGLDLPDLTMGIAPTVTKGLSRKRQRQSLNVTAFEKRLKGGDDVGEESELWANEHSSLSLSGSTSLSLKTPFADVQTEKRGLQRRVSNRRKITEEAFGAAVNRIEMGGMSSFVGLGPSDNTCTEGLTLGLSTFSEPDITTDIVQCDTDRDTRLKEESTTRSHYKEEESARDSQTEESDGDPQPEVDVSTGTQSQEEEEEEEGAQQSHSEEECGDPEPEVEVSTGSQSQEEEEEEEGAQESHKEEECGDPEPEVEVSTGSQSQEEEEEEEEGAQESHSEEECGDPEPEVEVSTGSQSQEEEEEEEGAQESHKEEECGDPEPEVEVFTGSQSQEEEEGAQKSHSEEECGDPEPEVEAFTGSQSQEEEEEEDAQESHTANSQTKDLNPVDCQADEEEEDFADDERGHKNSPEEDLTHSEAELEEHGDGRVSEEHEAHCSGGVAVHATETDGDASDTGCSEDESKAKGTFILPITLGMGDSEADQPLNDFAESSTTGQPDVEYPEDLVDKENCSEDGRRHDSPAVSGPSKSSPAKSKQVRKPPRPRKRQEGLPKSYLMNVFKHFAKTKVSADVYPVLNEVMDKFFERLAEDLETYAAHAKRKTIDVEDAKLLLKRQGHVSDKVPVEVLIEKYLRLEQRKLLIPIATSGNVVIPKK</sequence>
<feature type="region of interest" description="Disordered" evidence="6">
    <location>
        <begin position="297"/>
        <end position="696"/>
    </location>
</feature>
<dbReference type="GO" id="GO:0046982">
    <property type="term" value="F:protein heterodimerization activity"/>
    <property type="evidence" value="ECO:0007669"/>
    <property type="project" value="InterPro"/>
</dbReference>
<feature type="compositionally biased region" description="Basic and acidic residues" evidence="6">
    <location>
        <begin position="651"/>
        <end position="666"/>
    </location>
</feature>
<comment type="caution">
    <text evidence="8">The sequence shown here is derived from an EMBL/GenBank/DDBJ whole genome shotgun (WGS) entry which is preliminary data.</text>
</comment>
<accession>A0A4Z2CHZ2</accession>
<organism evidence="8 9">
    <name type="scientific">Takifugu bimaculatus</name>
    <dbReference type="NCBI Taxonomy" id="433685"/>
    <lineage>
        <taxon>Eukaryota</taxon>
        <taxon>Metazoa</taxon>
        <taxon>Chordata</taxon>
        <taxon>Craniata</taxon>
        <taxon>Vertebrata</taxon>
        <taxon>Euteleostomi</taxon>
        <taxon>Actinopterygii</taxon>
        <taxon>Neopterygii</taxon>
        <taxon>Teleostei</taxon>
        <taxon>Neoteleostei</taxon>
        <taxon>Acanthomorphata</taxon>
        <taxon>Eupercaria</taxon>
        <taxon>Tetraodontiformes</taxon>
        <taxon>Tetradontoidea</taxon>
        <taxon>Tetraodontidae</taxon>
        <taxon>Takifugu</taxon>
    </lineage>
</organism>
<feature type="domain" description="CENP-T/Histone H4 histone fold" evidence="7">
    <location>
        <begin position="696"/>
        <end position="788"/>
    </location>
</feature>
<keyword evidence="4" id="KW-0158">Chromosome</keyword>
<evidence type="ECO:0000256" key="6">
    <source>
        <dbReference type="SAM" id="MobiDB-lite"/>
    </source>
</evidence>
<gene>
    <name evidence="8" type="ORF">fugu_000902</name>
</gene>
<evidence type="ECO:0000256" key="5">
    <source>
        <dbReference type="ARBA" id="ARBA00023242"/>
    </source>
</evidence>
<reference evidence="8 9" key="1">
    <citation type="submission" date="2019-04" db="EMBL/GenBank/DDBJ databases">
        <title>The sequence and de novo assembly of Takifugu bimaculatus genome using PacBio and Hi-C technologies.</title>
        <authorList>
            <person name="Xu P."/>
            <person name="Liu B."/>
            <person name="Zhou Z."/>
        </authorList>
    </citation>
    <scope>NUCLEOTIDE SEQUENCE [LARGE SCALE GENOMIC DNA]</scope>
    <source>
        <strain evidence="8">TB-2018</strain>
        <tissue evidence="8">Muscle</tissue>
    </source>
</reference>
<dbReference type="Gene3D" id="1.10.20.10">
    <property type="entry name" value="Histone, subunit A"/>
    <property type="match status" value="1"/>
</dbReference>
<dbReference type="GO" id="GO:0007059">
    <property type="term" value="P:chromosome segregation"/>
    <property type="evidence" value="ECO:0007669"/>
    <property type="project" value="TreeGrafter"/>
</dbReference>
<evidence type="ECO:0000256" key="1">
    <source>
        <dbReference type="ARBA" id="ARBA00004123"/>
    </source>
</evidence>
<feature type="compositionally biased region" description="Acidic residues" evidence="6">
    <location>
        <begin position="445"/>
        <end position="454"/>
    </location>
</feature>
<comment type="subcellular location">
    <subcellularLocation>
        <location evidence="2">Chromosome</location>
    </subcellularLocation>
    <subcellularLocation>
        <location evidence="1">Nucleus</location>
    </subcellularLocation>
</comment>
<evidence type="ECO:0000313" key="9">
    <source>
        <dbReference type="Proteomes" id="UP000516260"/>
    </source>
</evidence>
<feature type="region of interest" description="Disordered" evidence="6">
    <location>
        <begin position="122"/>
        <end position="143"/>
    </location>
</feature>
<dbReference type="GO" id="GO:0051382">
    <property type="term" value="P:kinetochore assembly"/>
    <property type="evidence" value="ECO:0007669"/>
    <property type="project" value="InterPro"/>
</dbReference>
<dbReference type="GO" id="GO:0003677">
    <property type="term" value="F:DNA binding"/>
    <property type="evidence" value="ECO:0007669"/>
    <property type="project" value="InterPro"/>
</dbReference>
<dbReference type="AlphaFoldDB" id="A0A4Z2CHZ2"/>
<dbReference type="PANTHER" id="PTHR46904:SF1">
    <property type="entry name" value="CENTROMERE PROTEIN T"/>
    <property type="match status" value="1"/>
</dbReference>
<dbReference type="GO" id="GO:0000776">
    <property type="term" value="C:kinetochore"/>
    <property type="evidence" value="ECO:0007669"/>
    <property type="project" value="InterPro"/>
</dbReference>
<proteinExistence type="inferred from homology"/>
<name>A0A4Z2CHZ2_9TELE</name>
<protein>
    <recommendedName>
        <fullName evidence="7">CENP-T/Histone H4 histone fold domain-containing protein</fullName>
    </recommendedName>
</protein>
<feature type="compositionally biased region" description="Acidic residues" evidence="6">
    <location>
        <begin position="537"/>
        <end position="547"/>
    </location>
</feature>
<dbReference type="Proteomes" id="UP000516260">
    <property type="component" value="Chromosome 1"/>
</dbReference>
<keyword evidence="5" id="KW-0539">Nucleus</keyword>
<evidence type="ECO:0000313" key="8">
    <source>
        <dbReference type="EMBL" id="TNN03873.1"/>
    </source>
</evidence>
<evidence type="ECO:0000259" key="7">
    <source>
        <dbReference type="Pfam" id="PF15511"/>
    </source>
</evidence>
<feature type="compositionally biased region" description="Acidic residues" evidence="6">
    <location>
        <begin position="410"/>
        <end position="420"/>
    </location>
</feature>
<dbReference type="SUPFAM" id="SSF47113">
    <property type="entry name" value="Histone-fold"/>
    <property type="match status" value="1"/>
</dbReference>
<feature type="compositionally biased region" description="Basic and acidic residues" evidence="6">
    <location>
        <begin position="548"/>
        <end position="582"/>
    </location>
</feature>
<dbReference type="InterPro" id="IPR009072">
    <property type="entry name" value="Histone-fold"/>
</dbReference>
<feature type="compositionally biased region" description="Polar residues" evidence="6">
    <location>
        <begin position="133"/>
        <end position="143"/>
    </location>
</feature>
<feature type="compositionally biased region" description="Acidic residues" evidence="6">
    <location>
        <begin position="376"/>
        <end position="385"/>
    </location>
</feature>